<feature type="compositionally biased region" description="Basic residues" evidence="2">
    <location>
        <begin position="790"/>
        <end position="802"/>
    </location>
</feature>
<feature type="compositionally biased region" description="Basic residues" evidence="2">
    <location>
        <begin position="719"/>
        <end position="732"/>
    </location>
</feature>
<evidence type="ECO:0000259" key="4">
    <source>
        <dbReference type="Pfam" id="PF12813"/>
    </source>
</evidence>
<dbReference type="PANTHER" id="PTHR15665:SF1">
    <property type="entry name" value="PROTEIN ASTEROID HOMOLOG 1"/>
    <property type="match status" value="1"/>
</dbReference>
<feature type="region of interest" description="Disordered" evidence="2">
    <location>
        <begin position="571"/>
        <end position="683"/>
    </location>
</feature>
<dbReference type="PANTHER" id="PTHR15665">
    <property type="entry name" value="ASTEROID PROTEIN"/>
    <property type="match status" value="1"/>
</dbReference>
<comment type="caution">
    <text evidence="5">The sequence shown here is derived from an EMBL/GenBank/DDBJ whole genome shotgun (WGS) entry which is preliminary data.</text>
</comment>
<dbReference type="Gene3D" id="3.40.50.1010">
    <property type="entry name" value="5'-nuclease"/>
    <property type="match status" value="1"/>
</dbReference>
<feature type="compositionally biased region" description="Basic and acidic residues" evidence="2">
    <location>
        <begin position="644"/>
        <end position="654"/>
    </location>
</feature>
<feature type="compositionally biased region" description="Polar residues" evidence="2">
    <location>
        <begin position="777"/>
        <end position="787"/>
    </location>
</feature>
<gene>
    <name evidence="5" type="ORF">GBAR_LOCUS22905</name>
</gene>
<feature type="compositionally biased region" description="Low complexity" evidence="2">
    <location>
        <begin position="573"/>
        <end position="585"/>
    </location>
</feature>
<keyword evidence="6" id="KW-1185">Reference proteome</keyword>
<name>A0AA35T4A6_GEOBA</name>
<feature type="compositionally biased region" description="Basic and acidic residues" evidence="2">
    <location>
        <begin position="586"/>
        <end position="600"/>
    </location>
</feature>
<feature type="domain" description="Asteroid" evidence="4">
    <location>
        <begin position="135"/>
        <end position="203"/>
    </location>
</feature>
<evidence type="ECO:0000256" key="1">
    <source>
        <dbReference type="ARBA" id="ARBA00007398"/>
    </source>
</evidence>
<dbReference type="InterPro" id="IPR039436">
    <property type="entry name" value="Asteroid_dom"/>
</dbReference>
<feature type="compositionally biased region" description="Basic and acidic residues" evidence="2">
    <location>
        <begin position="668"/>
        <end position="683"/>
    </location>
</feature>
<feature type="region of interest" description="Disordered" evidence="2">
    <location>
        <begin position="701"/>
        <end position="838"/>
    </location>
</feature>
<sequence length="888" mass="99479">MGIRSLTKFVDTHYARWERGRRVQGTLVVDGNCILHSLHTMEWSNGGQYREFRNAVCRFYSKLLESGITPIVVFDGVDEAQKIDTLLRRKREWVNTIHKRITDNASRQPKSHGRILPPLSSEVYRMALYSLDIQFYVADGEADVVTARLANYYGCPVLSQDSDFYVFRLVGGFIHFDRFYGNSRVVTADVYHRDQFTAQLCLRDTSLFCIIPAIVGNDFMVPCTVGFVSRIVCSLSNTGSAGSNIRAICRHLSHFSSVREFTELSFGGKKLELRCQKALEWYEVPDNLSCKELVSSTNLRHHNGDRFPEWLVRLFHLGRLPSSPMDAAISSQAIFRVVADNFQKESSVLAGQPIRRHMYALLEVETVVEVVRCGLTITGVKTTRRELSGVFRGVTVASIESLGHQERQSLFYEILECDKLNINLKLSGSYQDWRFVAATVSYWAKTTCPPEHLVRALLLCFMLCSGLPDAKFNSLRRWLLKLPSAFRQSQEWLDTLHWFSQWQAIYHAAWTLNALLMEPMLVFSPAFLYDGELVMYLASSGDTTERLCEVDTTLYNRLEEIVFSAQLVTPPYSASESSSDTASIEESVHSDEADLTRESPRLATASINSVDEQQGPSNAQSTHSTQVTSDKRQNMHTHQTQDTTSRHSTDEHQGVTDTQNTPSPQVECSKEQVKPKHEDMEHIGEQQKSIEHANIAWGSEAETTTVGQSAVQSGTTTPKTKRKRSRQKKAKPKTANVEVVSGTGGNTPDKRPMDSPSTAIPSAHSSAKKPSELKSPAATTMDSTNDTAHAKRKRKRSRHKKAQPTQQTRKEMTHHNRQTGNSSNPPGIDSSPLAPQPVGVQISSVQGAGAMSVADKPVQVRTQIEQGEGPATSPKKTKQYYFICSSKW</sequence>
<dbReference type="Proteomes" id="UP001174909">
    <property type="component" value="Unassembled WGS sequence"/>
</dbReference>
<dbReference type="InterPro" id="IPR026832">
    <property type="entry name" value="Asteroid"/>
</dbReference>
<dbReference type="AlphaFoldDB" id="A0AA35T4A6"/>
<dbReference type="Pfam" id="PF12813">
    <property type="entry name" value="XPG_I_2"/>
    <property type="match status" value="1"/>
</dbReference>
<dbReference type="EMBL" id="CASHTH010003168">
    <property type="protein sequence ID" value="CAI8041188.1"/>
    <property type="molecule type" value="Genomic_DNA"/>
</dbReference>
<evidence type="ECO:0000259" key="3">
    <source>
        <dbReference type="Pfam" id="PF00752"/>
    </source>
</evidence>
<feature type="compositionally biased region" description="Polar residues" evidence="2">
    <location>
        <begin position="655"/>
        <end position="666"/>
    </location>
</feature>
<evidence type="ECO:0000256" key="2">
    <source>
        <dbReference type="SAM" id="MobiDB-lite"/>
    </source>
</evidence>
<organism evidence="5 6">
    <name type="scientific">Geodia barretti</name>
    <name type="common">Barrett's horny sponge</name>
    <dbReference type="NCBI Taxonomy" id="519541"/>
    <lineage>
        <taxon>Eukaryota</taxon>
        <taxon>Metazoa</taxon>
        <taxon>Porifera</taxon>
        <taxon>Demospongiae</taxon>
        <taxon>Heteroscleromorpha</taxon>
        <taxon>Tetractinellida</taxon>
        <taxon>Astrophorina</taxon>
        <taxon>Geodiidae</taxon>
        <taxon>Geodia</taxon>
    </lineage>
</organism>
<evidence type="ECO:0000313" key="6">
    <source>
        <dbReference type="Proteomes" id="UP001174909"/>
    </source>
</evidence>
<feature type="compositionally biased region" description="Polar residues" evidence="2">
    <location>
        <begin position="605"/>
        <end position="628"/>
    </location>
</feature>
<feature type="compositionally biased region" description="Polar residues" evidence="2">
    <location>
        <begin position="755"/>
        <end position="765"/>
    </location>
</feature>
<proteinExistence type="inferred from homology"/>
<comment type="similarity">
    <text evidence="1">Belongs to the asteroid family.</text>
</comment>
<feature type="domain" description="XPG N-terminal" evidence="3">
    <location>
        <begin position="1"/>
        <end position="91"/>
    </location>
</feature>
<dbReference type="GO" id="GO:0004518">
    <property type="term" value="F:nuclease activity"/>
    <property type="evidence" value="ECO:0007669"/>
    <property type="project" value="InterPro"/>
</dbReference>
<dbReference type="InterPro" id="IPR006085">
    <property type="entry name" value="XPG_DNA_repair_N"/>
</dbReference>
<dbReference type="SUPFAM" id="SSF88723">
    <property type="entry name" value="PIN domain-like"/>
    <property type="match status" value="1"/>
</dbReference>
<accession>A0AA35T4A6</accession>
<reference evidence="5" key="1">
    <citation type="submission" date="2023-03" db="EMBL/GenBank/DDBJ databases">
        <authorList>
            <person name="Steffen K."/>
            <person name="Cardenas P."/>
        </authorList>
    </citation>
    <scope>NUCLEOTIDE SEQUENCE</scope>
</reference>
<evidence type="ECO:0000313" key="5">
    <source>
        <dbReference type="EMBL" id="CAI8041188.1"/>
    </source>
</evidence>
<dbReference type="InterPro" id="IPR029060">
    <property type="entry name" value="PIN-like_dom_sf"/>
</dbReference>
<dbReference type="Pfam" id="PF00752">
    <property type="entry name" value="XPG_N"/>
    <property type="match status" value="1"/>
</dbReference>
<protein>
    <submittedName>
        <fullName evidence="5">Protein asteroid homolog 1</fullName>
    </submittedName>
</protein>
<feature type="compositionally biased region" description="Polar residues" evidence="2">
    <location>
        <begin position="701"/>
        <end position="714"/>
    </location>
</feature>